<accession>A0A835XJZ1</accession>
<sequence>MGLITRLPELTTLVLEVLAPDPGDDSLDQAVLMHALSQLPCLTDLTVADSYFLPSIPDCLARQLTRLAVKLPDDVVDSPTADLEAYLPRSIALRELVVEAKHDGVLEEADVRQLLDASPPSLASVQVALVGPSLLAFSCELAGGVLSSVSIGGLASADLPPYDAVAAVLAMAVLPSRVLGPRLPLLKLEGLSLASGTSVPGPALELLSRCDRIDVNTLAAGPSAEHTYGVVRLLGLPRKLLWEAYPGALGTVLLRGPRPGEPASRNGGGGGGVGGAAGAVGRPGGGRGRGRQGWGRGGSCRRGRGGGLCCERAGVGHSSAR</sequence>
<dbReference type="EMBL" id="JAEHOE010000142">
    <property type="protein sequence ID" value="KAG2484770.1"/>
    <property type="molecule type" value="Genomic_DNA"/>
</dbReference>
<dbReference type="AlphaFoldDB" id="A0A835XJZ1"/>
<feature type="compositionally biased region" description="Gly residues" evidence="1">
    <location>
        <begin position="266"/>
        <end position="298"/>
    </location>
</feature>
<comment type="caution">
    <text evidence="2">The sequence shown here is derived from an EMBL/GenBank/DDBJ whole genome shotgun (WGS) entry which is preliminary data.</text>
</comment>
<evidence type="ECO:0000256" key="1">
    <source>
        <dbReference type="SAM" id="MobiDB-lite"/>
    </source>
</evidence>
<gene>
    <name evidence="2" type="ORF">HYH03_016424</name>
</gene>
<organism evidence="2 3">
    <name type="scientific">Edaphochlamys debaryana</name>
    <dbReference type="NCBI Taxonomy" id="47281"/>
    <lineage>
        <taxon>Eukaryota</taxon>
        <taxon>Viridiplantae</taxon>
        <taxon>Chlorophyta</taxon>
        <taxon>core chlorophytes</taxon>
        <taxon>Chlorophyceae</taxon>
        <taxon>CS clade</taxon>
        <taxon>Chlamydomonadales</taxon>
        <taxon>Chlamydomonadales incertae sedis</taxon>
        <taxon>Edaphochlamys</taxon>
    </lineage>
</organism>
<feature type="region of interest" description="Disordered" evidence="1">
    <location>
        <begin position="256"/>
        <end position="321"/>
    </location>
</feature>
<evidence type="ECO:0000313" key="2">
    <source>
        <dbReference type="EMBL" id="KAG2484770.1"/>
    </source>
</evidence>
<name>A0A835XJZ1_9CHLO</name>
<protein>
    <submittedName>
        <fullName evidence="2">Uncharacterized protein</fullName>
    </submittedName>
</protein>
<evidence type="ECO:0000313" key="3">
    <source>
        <dbReference type="Proteomes" id="UP000612055"/>
    </source>
</evidence>
<keyword evidence="3" id="KW-1185">Reference proteome</keyword>
<reference evidence="2" key="1">
    <citation type="journal article" date="2020" name="bioRxiv">
        <title>Comparative genomics of Chlamydomonas.</title>
        <authorList>
            <person name="Craig R.J."/>
            <person name="Hasan A.R."/>
            <person name="Ness R.W."/>
            <person name="Keightley P.D."/>
        </authorList>
    </citation>
    <scope>NUCLEOTIDE SEQUENCE</scope>
    <source>
        <strain evidence="2">CCAP 11/70</strain>
    </source>
</reference>
<dbReference type="Proteomes" id="UP000612055">
    <property type="component" value="Unassembled WGS sequence"/>
</dbReference>
<proteinExistence type="predicted"/>